<dbReference type="Pfam" id="PF00892">
    <property type="entry name" value="EamA"/>
    <property type="match status" value="2"/>
</dbReference>
<dbReference type="PANTHER" id="PTHR22911">
    <property type="entry name" value="ACYL-MALONYL CONDENSING ENZYME-RELATED"/>
    <property type="match status" value="1"/>
</dbReference>
<dbReference type="Gene3D" id="1.10.3730.20">
    <property type="match status" value="2"/>
</dbReference>
<feature type="domain" description="EamA" evidence="2">
    <location>
        <begin position="4"/>
        <end position="132"/>
    </location>
</feature>
<name>A0A3N4MI69_9BACT</name>
<organism evidence="3 4">
    <name type="scientific">Chitinophaga barathri</name>
    <dbReference type="NCBI Taxonomy" id="1647451"/>
    <lineage>
        <taxon>Bacteria</taxon>
        <taxon>Pseudomonadati</taxon>
        <taxon>Bacteroidota</taxon>
        <taxon>Chitinophagia</taxon>
        <taxon>Chitinophagales</taxon>
        <taxon>Chitinophagaceae</taxon>
        <taxon>Chitinophaga</taxon>
    </lineage>
</organism>
<gene>
    <name evidence="3" type="ORF">EG028_06145</name>
</gene>
<feature type="transmembrane region" description="Helical" evidence="1">
    <location>
        <begin position="215"/>
        <end position="234"/>
    </location>
</feature>
<feature type="transmembrane region" description="Helical" evidence="1">
    <location>
        <begin position="116"/>
        <end position="136"/>
    </location>
</feature>
<dbReference type="Proteomes" id="UP000279089">
    <property type="component" value="Unassembled WGS sequence"/>
</dbReference>
<dbReference type="RefSeq" id="WP_120514685.1">
    <property type="nucleotide sequence ID" value="NZ_QXZY01000002.1"/>
</dbReference>
<dbReference type="OrthoDB" id="3180815at2"/>
<feature type="transmembrane region" description="Helical" evidence="1">
    <location>
        <begin position="29"/>
        <end position="51"/>
    </location>
</feature>
<feature type="transmembrane region" description="Helical" evidence="1">
    <location>
        <begin position="271"/>
        <end position="289"/>
    </location>
</feature>
<evidence type="ECO:0000259" key="2">
    <source>
        <dbReference type="Pfam" id="PF00892"/>
    </source>
</evidence>
<dbReference type="SUPFAM" id="SSF103481">
    <property type="entry name" value="Multidrug resistance efflux transporter EmrE"/>
    <property type="match status" value="2"/>
</dbReference>
<keyword evidence="1" id="KW-1133">Transmembrane helix</keyword>
<accession>A0A3N4MI69</accession>
<keyword evidence="1" id="KW-0812">Transmembrane</keyword>
<feature type="domain" description="EamA" evidence="2">
    <location>
        <begin position="154"/>
        <end position="287"/>
    </location>
</feature>
<feature type="transmembrane region" description="Helical" evidence="1">
    <location>
        <begin position="88"/>
        <end position="109"/>
    </location>
</feature>
<feature type="transmembrane region" description="Helical" evidence="1">
    <location>
        <begin position="63"/>
        <end position="82"/>
    </location>
</feature>
<keyword evidence="1" id="KW-0472">Membrane</keyword>
<evidence type="ECO:0000313" key="3">
    <source>
        <dbReference type="EMBL" id="RPD41746.1"/>
    </source>
</evidence>
<proteinExistence type="predicted"/>
<evidence type="ECO:0000256" key="1">
    <source>
        <dbReference type="SAM" id="Phobius"/>
    </source>
</evidence>
<feature type="transmembrane region" description="Helical" evidence="1">
    <location>
        <begin position="241"/>
        <end position="265"/>
    </location>
</feature>
<dbReference type="AlphaFoldDB" id="A0A3N4MI69"/>
<comment type="caution">
    <text evidence="3">The sequence shown here is derived from an EMBL/GenBank/DDBJ whole genome shotgun (WGS) entry which is preliminary data.</text>
</comment>
<feature type="transmembrane region" description="Helical" evidence="1">
    <location>
        <begin position="186"/>
        <end position="203"/>
    </location>
</feature>
<feature type="transmembrane region" description="Helical" evidence="1">
    <location>
        <begin position="156"/>
        <end position="174"/>
    </location>
</feature>
<dbReference type="InterPro" id="IPR000620">
    <property type="entry name" value="EamA_dom"/>
</dbReference>
<reference evidence="4" key="1">
    <citation type="submission" date="2018-11" db="EMBL/GenBank/DDBJ databases">
        <title>Chitinophaga lutea sp.nov., isolate from arsenic contaminated soil.</title>
        <authorList>
            <person name="Zong Y."/>
        </authorList>
    </citation>
    <scope>NUCLEOTIDE SEQUENCE [LARGE SCALE GENOMIC DNA]</scope>
    <source>
        <strain evidence="4">YLT18</strain>
    </source>
</reference>
<dbReference type="EMBL" id="RMBX01000003">
    <property type="protein sequence ID" value="RPD41746.1"/>
    <property type="molecule type" value="Genomic_DNA"/>
</dbReference>
<dbReference type="GO" id="GO:0016020">
    <property type="term" value="C:membrane"/>
    <property type="evidence" value="ECO:0007669"/>
    <property type="project" value="InterPro"/>
</dbReference>
<dbReference type="InterPro" id="IPR037185">
    <property type="entry name" value="EmrE-like"/>
</dbReference>
<keyword evidence="4" id="KW-1185">Reference proteome</keyword>
<protein>
    <submittedName>
        <fullName evidence="3">EamA/RhaT family transporter</fullName>
    </submittedName>
</protein>
<sequence>MTRYILMVFAGACSYGVLSTIVKLAYREGYGAAEISFTQALLGMAVLWLLVLSREKVRFRVNWPLLWTGVAIGMTSFVYYLSVRYIPASLAIVLLMQFVWMGILLDWLLFRQRPGWLQIVSTVLILAGSVLSGGILKEAPAATTPIPGTDGQTIGILLALASAFLYAIYIVANSRYGKELNPLRKSAVIMTGSTLGIGLVNLHSLLSQPHTDAGLWKWTVLLALFGTIIPPVLFAKGMPRIGAGISAVVMTVELPVAMIASGILLGEQLDGVQWCGVVLILAAIVWLKVGKGAKAKEDLESTA</sequence>
<dbReference type="PANTHER" id="PTHR22911:SF137">
    <property type="entry name" value="SOLUTE CARRIER FAMILY 35 MEMBER G2-RELATED"/>
    <property type="match status" value="1"/>
</dbReference>
<evidence type="ECO:0000313" key="4">
    <source>
        <dbReference type="Proteomes" id="UP000279089"/>
    </source>
</evidence>